<reference evidence="2 3" key="1">
    <citation type="submission" date="2021-02" db="EMBL/GenBank/DDBJ databases">
        <title>A novel species of genus Amphritea isolated from a fishpond in China.</title>
        <authorList>
            <person name="Lu H."/>
        </authorList>
    </citation>
    <scope>NUCLEOTIDE SEQUENCE [LARGE SCALE GENOMIC DNA]</scope>
    <source>
        <strain evidence="2 3">RP18W</strain>
    </source>
</reference>
<comment type="caution">
    <text evidence="2">The sequence shown here is derived from an EMBL/GenBank/DDBJ whole genome shotgun (WGS) entry which is preliminary data.</text>
</comment>
<dbReference type="Proteomes" id="UP000760472">
    <property type="component" value="Unassembled WGS sequence"/>
</dbReference>
<evidence type="ECO:0000313" key="2">
    <source>
        <dbReference type="EMBL" id="MBN0989891.1"/>
    </source>
</evidence>
<proteinExistence type="predicted"/>
<feature type="transmembrane region" description="Helical" evidence="1">
    <location>
        <begin position="69"/>
        <end position="102"/>
    </location>
</feature>
<keyword evidence="1" id="KW-0472">Membrane</keyword>
<gene>
    <name evidence="2" type="ORF">JW498_21235</name>
</gene>
<sequence length="124" mass="14614">MEKFVADRGFYHLMLITSFSPFVLAVKSFFEYRVEKAFLYLILLSLSLIVIQLRVGLICFYNKFEKLQFIILLIFMVIFLTLAFLNLNYFLVILIGVVFFFYTKKISDRASKKETKGQAYSKSK</sequence>
<keyword evidence="1" id="KW-0812">Transmembrane</keyword>
<feature type="transmembrane region" description="Helical" evidence="1">
    <location>
        <begin position="12"/>
        <end position="30"/>
    </location>
</feature>
<evidence type="ECO:0000313" key="3">
    <source>
        <dbReference type="Proteomes" id="UP000760472"/>
    </source>
</evidence>
<dbReference type="EMBL" id="JAFFZP010000072">
    <property type="protein sequence ID" value="MBN0989891.1"/>
    <property type="molecule type" value="Genomic_DNA"/>
</dbReference>
<organism evidence="2 3">
    <name type="scientific">Amphritea pacifica</name>
    <dbReference type="NCBI Taxonomy" id="2811233"/>
    <lineage>
        <taxon>Bacteria</taxon>
        <taxon>Pseudomonadati</taxon>
        <taxon>Pseudomonadota</taxon>
        <taxon>Gammaproteobacteria</taxon>
        <taxon>Oceanospirillales</taxon>
        <taxon>Oceanospirillaceae</taxon>
        <taxon>Amphritea</taxon>
    </lineage>
</organism>
<name>A0ABS2WE44_9GAMM</name>
<accession>A0ABS2WE44</accession>
<keyword evidence="1" id="KW-1133">Transmembrane helix</keyword>
<protein>
    <submittedName>
        <fullName evidence="2">Uncharacterized protein</fullName>
    </submittedName>
</protein>
<dbReference type="RefSeq" id="WP_205214529.1">
    <property type="nucleotide sequence ID" value="NZ_JAFFZP010000072.1"/>
</dbReference>
<keyword evidence="3" id="KW-1185">Reference proteome</keyword>
<evidence type="ECO:0000256" key="1">
    <source>
        <dbReference type="SAM" id="Phobius"/>
    </source>
</evidence>
<feature type="transmembrane region" description="Helical" evidence="1">
    <location>
        <begin position="37"/>
        <end position="57"/>
    </location>
</feature>